<name>A0ABW3H3R9_9SPHN</name>
<keyword evidence="10" id="KW-1185">Reference proteome</keyword>
<dbReference type="InterPro" id="IPR002781">
    <property type="entry name" value="TM_pro_TauE-like"/>
</dbReference>
<proteinExistence type="inferred from homology"/>
<keyword evidence="4 8" id="KW-1003">Cell membrane</keyword>
<protein>
    <recommendedName>
        <fullName evidence="8">Probable membrane transporter protein</fullName>
    </recommendedName>
</protein>
<evidence type="ECO:0000256" key="2">
    <source>
        <dbReference type="ARBA" id="ARBA00009142"/>
    </source>
</evidence>
<keyword evidence="3" id="KW-0813">Transport</keyword>
<feature type="transmembrane region" description="Helical" evidence="8">
    <location>
        <begin position="7"/>
        <end position="40"/>
    </location>
</feature>
<evidence type="ECO:0000256" key="6">
    <source>
        <dbReference type="ARBA" id="ARBA00022989"/>
    </source>
</evidence>
<evidence type="ECO:0000256" key="8">
    <source>
        <dbReference type="RuleBase" id="RU363041"/>
    </source>
</evidence>
<feature type="transmembrane region" description="Helical" evidence="8">
    <location>
        <begin position="46"/>
        <end position="64"/>
    </location>
</feature>
<evidence type="ECO:0000256" key="4">
    <source>
        <dbReference type="ARBA" id="ARBA00022475"/>
    </source>
</evidence>
<comment type="similarity">
    <text evidence="2 8">Belongs to the 4-toluene sulfonate uptake permease (TSUP) (TC 2.A.102) family.</text>
</comment>
<dbReference type="InterPro" id="IPR052017">
    <property type="entry name" value="TSUP"/>
</dbReference>
<evidence type="ECO:0000256" key="3">
    <source>
        <dbReference type="ARBA" id="ARBA00022448"/>
    </source>
</evidence>
<feature type="transmembrane region" description="Helical" evidence="8">
    <location>
        <begin position="71"/>
        <end position="91"/>
    </location>
</feature>
<evidence type="ECO:0000256" key="1">
    <source>
        <dbReference type="ARBA" id="ARBA00004651"/>
    </source>
</evidence>
<evidence type="ECO:0000313" key="10">
    <source>
        <dbReference type="Proteomes" id="UP001596977"/>
    </source>
</evidence>
<dbReference type="RefSeq" id="WP_264942430.1">
    <property type="nucleotide sequence ID" value="NZ_JAPDRA010000001.1"/>
</dbReference>
<reference evidence="10" key="1">
    <citation type="journal article" date="2019" name="Int. J. Syst. Evol. Microbiol.">
        <title>The Global Catalogue of Microorganisms (GCM) 10K type strain sequencing project: providing services to taxonomists for standard genome sequencing and annotation.</title>
        <authorList>
            <consortium name="The Broad Institute Genomics Platform"/>
            <consortium name="The Broad Institute Genome Sequencing Center for Infectious Disease"/>
            <person name="Wu L."/>
            <person name="Ma J."/>
        </authorList>
    </citation>
    <scope>NUCLEOTIDE SEQUENCE [LARGE SCALE GENOMIC DNA]</scope>
    <source>
        <strain evidence="10">CCUG 62982</strain>
    </source>
</reference>
<keyword evidence="6 8" id="KW-1133">Transmembrane helix</keyword>
<dbReference type="EMBL" id="JBHTJG010000001">
    <property type="protein sequence ID" value="MFD0945325.1"/>
    <property type="molecule type" value="Genomic_DNA"/>
</dbReference>
<evidence type="ECO:0000256" key="7">
    <source>
        <dbReference type="ARBA" id="ARBA00023136"/>
    </source>
</evidence>
<evidence type="ECO:0000256" key="5">
    <source>
        <dbReference type="ARBA" id="ARBA00022692"/>
    </source>
</evidence>
<organism evidence="9 10">
    <name type="scientific">Sphingomonas canadensis</name>
    <dbReference type="NCBI Taxonomy" id="1219257"/>
    <lineage>
        <taxon>Bacteria</taxon>
        <taxon>Pseudomonadati</taxon>
        <taxon>Pseudomonadota</taxon>
        <taxon>Alphaproteobacteria</taxon>
        <taxon>Sphingomonadales</taxon>
        <taxon>Sphingomonadaceae</taxon>
        <taxon>Sphingomonas</taxon>
    </lineage>
</organism>
<keyword evidence="7 8" id="KW-0472">Membrane</keyword>
<dbReference type="Pfam" id="PF01925">
    <property type="entry name" value="TauE"/>
    <property type="match status" value="1"/>
</dbReference>
<keyword evidence="5 8" id="KW-0812">Transmembrane</keyword>
<feature type="transmembrane region" description="Helical" evidence="8">
    <location>
        <begin position="129"/>
        <end position="148"/>
    </location>
</feature>
<comment type="caution">
    <text evidence="9">The sequence shown here is derived from an EMBL/GenBank/DDBJ whole genome shotgun (WGS) entry which is preliminary data.</text>
</comment>
<sequence>MITDWQFYALAIPAVILLGLAKGGFTGIGALSLPLIAFAVDPVQGAAITLPIMIAQDVVGVWAFRRSVDWALIGWMLPGAVAGIALGYIFAANVTAQAVLAAVGAISIAFGVYRLWMDRHAFPRAAARMPEWVGALFGVVAGFTSQIAHAGQPPYQLWVLPRRMPPLMLAGTTAVFFAAVNWIKVPAYLALGQFTAANLATTAALLPVAIASTFAGVSLIRRIPAERFYTAIHVLMVAVGAALIWEAMR</sequence>
<dbReference type="PANTHER" id="PTHR30269">
    <property type="entry name" value="TRANSMEMBRANE PROTEIN YFCA"/>
    <property type="match status" value="1"/>
</dbReference>
<evidence type="ECO:0000313" key="9">
    <source>
        <dbReference type="EMBL" id="MFD0945325.1"/>
    </source>
</evidence>
<feature type="transmembrane region" description="Helical" evidence="8">
    <location>
        <begin position="227"/>
        <end position="245"/>
    </location>
</feature>
<feature type="transmembrane region" description="Helical" evidence="8">
    <location>
        <begin position="97"/>
        <end position="117"/>
    </location>
</feature>
<dbReference type="Proteomes" id="UP001596977">
    <property type="component" value="Unassembled WGS sequence"/>
</dbReference>
<accession>A0ABW3H3R9</accession>
<dbReference type="PANTHER" id="PTHR30269:SF37">
    <property type="entry name" value="MEMBRANE TRANSPORTER PROTEIN"/>
    <property type="match status" value="1"/>
</dbReference>
<feature type="transmembrane region" description="Helical" evidence="8">
    <location>
        <begin position="168"/>
        <end position="191"/>
    </location>
</feature>
<gene>
    <name evidence="9" type="ORF">ACFQ1E_03125</name>
</gene>
<comment type="subcellular location">
    <subcellularLocation>
        <location evidence="1 8">Cell membrane</location>
        <topology evidence="1 8">Multi-pass membrane protein</topology>
    </subcellularLocation>
</comment>
<feature type="transmembrane region" description="Helical" evidence="8">
    <location>
        <begin position="203"/>
        <end position="221"/>
    </location>
</feature>